<feature type="transmembrane region" description="Helical" evidence="1">
    <location>
        <begin position="89"/>
        <end position="108"/>
    </location>
</feature>
<proteinExistence type="predicted"/>
<keyword evidence="1" id="KW-0472">Membrane</keyword>
<keyword evidence="3" id="KW-1185">Reference proteome</keyword>
<evidence type="ECO:0000313" key="2">
    <source>
        <dbReference type="EMBL" id="MFC3613862.1"/>
    </source>
</evidence>
<name>A0ABV7TG66_9RHOB</name>
<keyword evidence="1" id="KW-1133">Transmembrane helix</keyword>
<evidence type="ECO:0000313" key="3">
    <source>
        <dbReference type="Proteomes" id="UP001595629"/>
    </source>
</evidence>
<feature type="transmembrane region" description="Helical" evidence="1">
    <location>
        <begin position="65"/>
        <end position="83"/>
    </location>
</feature>
<feature type="transmembrane region" description="Helical" evidence="1">
    <location>
        <begin position="12"/>
        <end position="31"/>
    </location>
</feature>
<evidence type="ECO:0008006" key="4">
    <source>
        <dbReference type="Google" id="ProtNLM"/>
    </source>
</evidence>
<dbReference type="RefSeq" id="WP_386735057.1">
    <property type="nucleotide sequence ID" value="NZ_JBHRXI010000010.1"/>
</dbReference>
<protein>
    <recommendedName>
        <fullName evidence="4">MASE1 domain-containing protein</fullName>
    </recommendedName>
</protein>
<comment type="caution">
    <text evidence="2">The sequence shown here is derived from an EMBL/GenBank/DDBJ whole genome shotgun (WGS) entry which is preliminary data.</text>
</comment>
<dbReference type="EMBL" id="JBHRXI010000010">
    <property type="protein sequence ID" value="MFC3613862.1"/>
    <property type="molecule type" value="Genomic_DNA"/>
</dbReference>
<accession>A0ABV7TG66</accession>
<feature type="transmembrane region" description="Helical" evidence="1">
    <location>
        <begin position="151"/>
        <end position="173"/>
    </location>
</feature>
<reference evidence="3" key="1">
    <citation type="journal article" date="2019" name="Int. J. Syst. Evol. Microbiol.">
        <title>The Global Catalogue of Microorganisms (GCM) 10K type strain sequencing project: providing services to taxonomists for standard genome sequencing and annotation.</title>
        <authorList>
            <consortium name="The Broad Institute Genomics Platform"/>
            <consortium name="The Broad Institute Genome Sequencing Center for Infectious Disease"/>
            <person name="Wu L."/>
            <person name="Ma J."/>
        </authorList>
    </citation>
    <scope>NUCLEOTIDE SEQUENCE [LARGE SCALE GENOMIC DNA]</scope>
    <source>
        <strain evidence="3">KCTC 42911</strain>
    </source>
</reference>
<sequence length="180" mass="19489">MRQFLTEIAVTSTAYVVASLLVFELLMPLQTLAVPHYVGTGSLLFLPHGVRVLAAWLLGWRAIPALLPGVIFVFAWQAGAGFLTPSRGAAILFAVSVAPITFHVLKAIGYDLFPSPSRMPCWPCILGVGALTSVLISTLTNTVFGSGMTDYMAYFIGDVAGLFFLMLGLLYFFRMTYGRA</sequence>
<keyword evidence="1" id="KW-0812">Transmembrane</keyword>
<organism evidence="2 3">
    <name type="scientific">Lutimaribacter marinistellae</name>
    <dbReference type="NCBI Taxonomy" id="1820329"/>
    <lineage>
        <taxon>Bacteria</taxon>
        <taxon>Pseudomonadati</taxon>
        <taxon>Pseudomonadota</taxon>
        <taxon>Alphaproteobacteria</taxon>
        <taxon>Rhodobacterales</taxon>
        <taxon>Roseobacteraceae</taxon>
        <taxon>Lutimaribacter</taxon>
    </lineage>
</organism>
<dbReference type="Proteomes" id="UP001595629">
    <property type="component" value="Unassembled WGS sequence"/>
</dbReference>
<evidence type="ECO:0000256" key="1">
    <source>
        <dbReference type="SAM" id="Phobius"/>
    </source>
</evidence>
<gene>
    <name evidence="2" type="ORF">ACFORG_08850</name>
</gene>